<dbReference type="GO" id="GO:0003682">
    <property type="term" value="F:chromatin binding"/>
    <property type="evidence" value="ECO:0007669"/>
    <property type="project" value="InterPro"/>
</dbReference>
<feature type="compositionally biased region" description="Basic and acidic residues" evidence="1">
    <location>
        <begin position="123"/>
        <end position="133"/>
    </location>
</feature>
<dbReference type="AlphaFoldDB" id="M8B889"/>
<feature type="region of interest" description="Disordered" evidence="1">
    <location>
        <begin position="1"/>
        <end position="21"/>
    </location>
</feature>
<dbReference type="PANTHER" id="PTHR36384">
    <property type="entry name" value="SAWADEE PROTEIN"/>
    <property type="match status" value="1"/>
</dbReference>
<dbReference type="PANTHER" id="PTHR36384:SF3">
    <property type="entry name" value="SAWADEE DOMAIN-CONTAINING PROTEIN"/>
    <property type="match status" value="1"/>
</dbReference>
<evidence type="ECO:0000313" key="3">
    <source>
        <dbReference type="EnsemblPlants" id="EMT09840"/>
    </source>
</evidence>
<evidence type="ECO:0000256" key="1">
    <source>
        <dbReference type="SAM" id="MobiDB-lite"/>
    </source>
</evidence>
<feature type="domain" description="SAWADEE" evidence="2">
    <location>
        <begin position="21"/>
        <end position="61"/>
    </location>
</feature>
<organism evidence="3">
    <name type="scientific">Aegilops tauschii</name>
    <name type="common">Tausch's goatgrass</name>
    <name type="synonym">Aegilops squarrosa</name>
    <dbReference type="NCBI Taxonomy" id="37682"/>
    <lineage>
        <taxon>Eukaryota</taxon>
        <taxon>Viridiplantae</taxon>
        <taxon>Streptophyta</taxon>
        <taxon>Embryophyta</taxon>
        <taxon>Tracheophyta</taxon>
        <taxon>Spermatophyta</taxon>
        <taxon>Magnoliopsida</taxon>
        <taxon>Liliopsida</taxon>
        <taxon>Poales</taxon>
        <taxon>Poaceae</taxon>
        <taxon>BOP clade</taxon>
        <taxon>Pooideae</taxon>
        <taxon>Triticodae</taxon>
        <taxon>Triticeae</taxon>
        <taxon>Triticinae</taxon>
        <taxon>Aegilops</taxon>
    </lineage>
</organism>
<dbReference type="Pfam" id="PF16719">
    <property type="entry name" value="SAWADEE"/>
    <property type="match status" value="1"/>
</dbReference>
<dbReference type="InterPro" id="IPR032001">
    <property type="entry name" value="SAWADEE_dom"/>
</dbReference>
<sequence>MPKSRKPKATIAPAARRPPPRIEYRARSHEAWYGARVVVQDGHLRVMFEDFLEDADEWYDPDAPELASPRAVDALRVEKAPWTAKSGARAFHGAMDGGAAPRLPGEGGRRGGLLRAGVTDPRSGADRIPGRREKQVRRGPRGGDGSVSAGSPDPDTSRQPPVQSPGLLD</sequence>
<name>M8B889_AEGTA</name>
<proteinExistence type="predicted"/>
<protein>
    <recommendedName>
        <fullName evidence="2">SAWADEE domain-containing protein</fullName>
    </recommendedName>
</protein>
<dbReference type="EnsemblPlants" id="EMT09840">
    <property type="protein sequence ID" value="EMT09840"/>
    <property type="gene ID" value="F775_16102"/>
</dbReference>
<accession>M8B889</accession>
<feature type="region of interest" description="Disordered" evidence="1">
    <location>
        <begin position="85"/>
        <end position="169"/>
    </location>
</feature>
<evidence type="ECO:0000259" key="2">
    <source>
        <dbReference type="Pfam" id="PF16719"/>
    </source>
</evidence>
<reference evidence="3" key="1">
    <citation type="submission" date="2015-06" db="UniProtKB">
        <authorList>
            <consortium name="EnsemblPlants"/>
        </authorList>
    </citation>
    <scope>IDENTIFICATION</scope>
</reference>